<keyword evidence="3" id="KW-1003">Cell membrane</keyword>
<evidence type="ECO:0000313" key="11">
    <source>
        <dbReference type="Proteomes" id="UP000507979"/>
    </source>
</evidence>
<organism evidence="10 11">
    <name type="scientific">Achromobacter insuavis</name>
    <dbReference type="NCBI Taxonomy" id="1287735"/>
    <lineage>
        <taxon>Bacteria</taxon>
        <taxon>Pseudomonadati</taxon>
        <taxon>Pseudomonadota</taxon>
        <taxon>Betaproteobacteria</taxon>
        <taxon>Burkholderiales</taxon>
        <taxon>Alcaligenaceae</taxon>
        <taxon>Achromobacter</taxon>
    </lineage>
</organism>
<evidence type="ECO:0000256" key="9">
    <source>
        <dbReference type="SAM" id="Phobius"/>
    </source>
</evidence>
<keyword evidence="6 9" id="KW-1133">Transmembrane helix</keyword>
<reference evidence="10 11" key="1">
    <citation type="submission" date="2020-04" db="EMBL/GenBank/DDBJ databases">
        <authorList>
            <person name="De Canck E."/>
        </authorList>
    </citation>
    <scope>NUCLEOTIDE SEQUENCE [LARGE SCALE GENOMIC DNA]</scope>
    <source>
        <strain evidence="10 11">LMG 26845</strain>
    </source>
</reference>
<dbReference type="AlphaFoldDB" id="A0A6J5AR07"/>
<dbReference type="InterPro" id="IPR007272">
    <property type="entry name" value="Sulf_transp_TsuA/YedE"/>
</dbReference>
<dbReference type="Proteomes" id="UP000507979">
    <property type="component" value="Unassembled WGS sequence"/>
</dbReference>
<keyword evidence="7 9" id="KW-0472">Membrane</keyword>
<feature type="transmembrane region" description="Helical" evidence="9">
    <location>
        <begin position="132"/>
        <end position="150"/>
    </location>
</feature>
<feature type="transmembrane region" description="Helical" evidence="9">
    <location>
        <begin position="413"/>
        <end position="432"/>
    </location>
</feature>
<keyword evidence="4" id="KW-0997">Cell inner membrane</keyword>
<keyword evidence="2" id="KW-0813">Transport</keyword>
<feature type="transmembrane region" description="Helical" evidence="9">
    <location>
        <begin position="352"/>
        <end position="373"/>
    </location>
</feature>
<dbReference type="GO" id="GO:0005886">
    <property type="term" value="C:plasma membrane"/>
    <property type="evidence" value="ECO:0007669"/>
    <property type="project" value="UniProtKB-SubCell"/>
</dbReference>
<gene>
    <name evidence="10" type="ORF">LMG26845_04020</name>
</gene>
<evidence type="ECO:0000256" key="3">
    <source>
        <dbReference type="ARBA" id="ARBA00022475"/>
    </source>
</evidence>
<feature type="transmembrane region" description="Helical" evidence="9">
    <location>
        <begin position="96"/>
        <end position="120"/>
    </location>
</feature>
<dbReference type="PANTHER" id="PTHR30574">
    <property type="entry name" value="INNER MEMBRANE PROTEIN YEDE"/>
    <property type="match status" value="1"/>
</dbReference>
<feature type="transmembrane region" description="Helical" evidence="9">
    <location>
        <begin position="282"/>
        <end position="302"/>
    </location>
</feature>
<dbReference type="EMBL" id="CADIJR010000044">
    <property type="protein sequence ID" value="CAB3676153.1"/>
    <property type="molecule type" value="Genomic_DNA"/>
</dbReference>
<accession>A0A6J5AR07</accession>
<sequence>MSALGNSAPPAGSAAAVATGSAAAIPSAAAAIGNAAAVALLAAIGAAAWWLASQPEGGRGLSLSLLLGAAFGIVLQRSRFCFYCIARDAIERRDPAGAYAVLVALAVGTLGYHAVFGAFLPIPGAERLPPGAHIGPVSLALVAGAFVFGVGMRISGSCISAHLYRLGEGALASPFALLGAGVGFVLGFASWNTLYLAMIQQALVVWLPHHLGYGGTVLLQIALLALLALGLSRLGRRVPAARQADGAPDGAAIRPANASQHAANGPATPPSSPWQAVLRDRWPPAVGGLLVAFIGVIAYLRIAPLGVTAELGSVARTAASAAGALPARLEGLDTFAGCATAVKNALLSNNGAFVLALVAGAWAAALAAGAFRPRWPTAREILRNFTGGVLMGWGGMTALGCTVGTLLSGVMAGAASGWIFGAACVAGIWVALKLRPTR</sequence>
<evidence type="ECO:0000256" key="6">
    <source>
        <dbReference type="ARBA" id="ARBA00022989"/>
    </source>
</evidence>
<evidence type="ECO:0000256" key="7">
    <source>
        <dbReference type="ARBA" id="ARBA00023136"/>
    </source>
</evidence>
<evidence type="ECO:0000256" key="8">
    <source>
        <dbReference type="ARBA" id="ARBA00035655"/>
    </source>
</evidence>
<evidence type="ECO:0000256" key="2">
    <source>
        <dbReference type="ARBA" id="ARBA00022448"/>
    </source>
</evidence>
<evidence type="ECO:0000313" key="10">
    <source>
        <dbReference type="EMBL" id="CAB3676153.1"/>
    </source>
</evidence>
<dbReference type="PANTHER" id="PTHR30574:SF1">
    <property type="entry name" value="SULPHUR TRANSPORT DOMAIN-CONTAINING PROTEIN"/>
    <property type="match status" value="1"/>
</dbReference>
<name>A0A6J5AR07_9BURK</name>
<comment type="subcellular location">
    <subcellularLocation>
        <location evidence="1">Cell inner membrane</location>
        <topology evidence="1">Multi-pass membrane protein</topology>
    </subcellularLocation>
</comment>
<dbReference type="Pfam" id="PF04143">
    <property type="entry name" value="Sulf_transp"/>
    <property type="match status" value="1"/>
</dbReference>
<evidence type="ECO:0000256" key="1">
    <source>
        <dbReference type="ARBA" id="ARBA00004429"/>
    </source>
</evidence>
<feature type="transmembrane region" description="Helical" evidence="9">
    <location>
        <begin position="31"/>
        <end position="52"/>
    </location>
</feature>
<feature type="transmembrane region" description="Helical" evidence="9">
    <location>
        <begin position="211"/>
        <end position="232"/>
    </location>
</feature>
<feature type="transmembrane region" description="Helical" evidence="9">
    <location>
        <begin position="58"/>
        <end position="75"/>
    </location>
</feature>
<keyword evidence="11" id="KW-1185">Reference proteome</keyword>
<feature type="transmembrane region" description="Helical" evidence="9">
    <location>
        <begin position="171"/>
        <end position="191"/>
    </location>
</feature>
<keyword evidence="5 9" id="KW-0812">Transmembrane</keyword>
<proteinExistence type="inferred from homology"/>
<evidence type="ECO:0000256" key="5">
    <source>
        <dbReference type="ARBA" id="ARBA00022692"/>
    </source>
</evidence>
<evidence type="ECO:0000256" key="4">
    <source>
        <dbReference type="ARBA" id="ARBA00022519"/>
    </source>
</evidence>
<comment type="similarity">
    <text evidence="8">Belongs to the TsuA/YedE (TC 9.B.102) family.</text>
</comment>
<protein>
    <submittedName>
        <fullName evidence="10">Uncharacterized protein</fullName>
    </submittedName>
</protein>
<feature type="transmembrane region" description="Helical" evidence="9">
    <location>
        <begin position="385"/>
        <end position="407"/>
    </location>
</feature>